<reference evidence="7" key="1">
    <citation type="submission" date="2011-07" db="EMBL/GenBank/DDBJ databases">
        <authorList>
            <consortium name="Caenorhabditis brenneri Sequencing and Analysis Consortium"/>
            <person name="Wilson R.K."/>
        </authorList>
    </citation>
    <scope>NUCLEOTIDE SEQUENCE [LARGE SCALE GENOMIC DNA]</scope>
    <source>
        <strain evidence="7">PB2801</strain>
    </source>
</reference>
<dbReference type="SMART" id="SM00852">
    <property type="entry name" value="MoCF_biosynth"/>
    <property type="match status" value="1"/>
</dbReference>
<dbReference type="AlphaFoldDB" id="G0MXV3"/>
<dbReference type="Pfam" id="PF00994">
    <property type="entry name" value="MoCF_biosynth"/>
    <property type="match status" value="1"/>
</dbReference>
<feature type="domain" description="MoaB/Mog" evidence="5">
    <location>
        <begin position="4"/>
        <end position="151"/>
    </location>
</feature>
<dbReference type="PANTHER" id="PTHR43764:SF1">
    <property type="entry name" value="MOLYBDOPTERIN MOLYBDOTRANSFERASE"/>
    <property type="match status" value="1"/>
</dbReference>
<evidence type="ECO:0000256" key="2">
    <source>
        <dbReference type="ARBA" id="ARBA00007589"/>
    </source>
</evidence>
<evidence type="ECO:0000313" key="6">
    <source>
        <dbReference type="EMBL" id="EGT47189.1"/>
    </source>
</evidence>
<dbReference type="GO" id="GO:0061599">
    <property type="term" value="F:molybdopterin molybdotransferase activity"/>
    <property type="evidence" value="ECO:0007669"/>
    <property type="project" value="UniProtKB-EC"/>
</dbReference>
<organism evidence="7">
    <name type="scientific">Caenorhabditis brenneri</name>
    <name type="common">Nematode worm</name>
    <dbReference type="NCBI Taxonomy" id="135651"/>
    <lineage>
        <taxon>Eukaryota</taxon>
        <taxon>Metazoa</taxon>
        <taxon>Ecdysozoa</taxon>
        <taxon>Nematoda</taxon>
        <taxon>Chromadorea</taxon>
        <taxon>Rhabditida</taxon>
        <taxon>Rhabditina</taxon>
        <taxon>Rhabditomorpha</taxon>
        <taxon>Rhabditoidea</taxon>
        <taxon>Rhabditidae</taxon>
        <taxon>Peloderinae</taxon>
        <taxon>Caenorhabditis</taxon>
    </lineage>
</organism>
<dbReference type="HOGENOM" id="CLU_077358_1_1_1"/>
<sequence>MRVSVVTVSDSCHAGTRTDESGPKLVELVDTSQKVNATVNVGSPTVVPDDVTAIQEALLENCKNSDVIITTGGTGFSKRDVTPEATLEIVERRCSGLEIAMHTASMRITPMAALSRAIIGIRGSTLIINMPGSVKAVKECWEAVEPVLNHAIALLKDADDGTEHQKMMKK</sequence>
<dbReference type="InterPro" id="IPR001453">
    <property type="entry name" value="MoaB/Mog_dom"/>
</dbReference>
<gene>
    <name evidence="6" type="primary">Cbn-moc-2</name>
    <name evidence="6" type="ORF">CAEBREN_22006</name>
</gene>
<dbReference type="FunCoup" id="G0MXV3">
    <property type="interactions" value="1"/>
</dbReference>
<dbReference type="InterPro" id="IPR008284">
    <property type="entry name" value="MoCF_biosynth_CS"/>
</dbReference>
<dbReference type="eggNOG" id="KOG2371">
    <property type="taxonomic scope" value="Eukaryota"/>
</dbReference>
<dbReference type="EC" id="2.10.1.1" evidence="3"/>
<dbReference type="NCBIfam" id="TIGR00177">
    <property type="entry name" value="molyb_syn"/>
    <property type="match status" value="1"/>
</dbReference>
<comment type="similarity">
    <text evidence="2">In the N-terminal section; belongs to the MoaB/Mog family.</text>
</comment>
<keyword evidence="4" id="KW-0501">Molybdenum cofactor biosynthesis</keyword>
<dbReference type="EMBL" id="GL379819">
    <property type="protein sequence ID" value="EGT47189.1"/>
    <property type="molecule type" value="Genomic_DNA"/>
</dbReference>
<dbReference type="OMA" id="PYIETNA"/>
<dbReference type="SUPFAM" id="SSF53218">
    <property type="entry name" value="Molybdenum cofactor biosynthesis proteins"/>
    <property type="match status" value="1"/>
</dbReference>
<protein>
    <recommendedName>
        <fullName evidence="3">molybdopterin molybdotransferase</fullName>
        <ecNumber evidence="3">2.10.1.1</ecNumber>
    </recommendedName>
</protein>
<evidence type="ECO:0000313" key="7">
    <source>
        <dbReference type="Proteomes" id="UP000008068"/>
    </source>
</evidence>
<accession>G0MXV3</accession>
<dbReference type="STRING" id="135651.G0MXV3"/>
<dbReference type="PANTHER" id="PTHR43764">
    <property type="entry name" value="MOLYBDENUM COFACTOR BIOSYNTHESIS"/>
    <property type="match status" value="1"/>
</dbReference>
<keyword evidence="7" id="KW-1185">Reference proteome</keyword>
<dbReference type="Gene3D" id="3.40.980.10">
    <property type="entry name" value="MoaB/Mog-like domain"/>
    <property type="match status" value="1"/>
</dbReference>
<dbReference type="InterPro" id="IPR036425">
    <property type="entry name" value="MoaB/Mog-like_dom_sf"/>
</dbReference>
<dbReference type="OrthoDB" id="4349954at2759"/>
<dbReference type="PROSITE" id="PS01078">
    <property type="entry name" value="MOCF_BIOSYNTHESIS_1"/>
    <property type="match status" value="1"/>
</dbReference>
<name>G0MXV3_CAEBE</name>
<dbReference type="CDD" id="cd00886">
    <property type="entry name" value="MogA_MoaB"/>
    <property type="match status" value="1"/>
</dbReference>
<comment type="pathway">
    <text evidence="1">Cofactor biosynthesis; molybdopterin biosynthesis.</text>
</comment>
<dbReference type="InterPro" id="IPR051920">
    <property type="entry name" value="MPT_Adenylyltrnsfr/MoaC-Rel"/>
</dbReference>
<proteinExistence type="inferred from homology"/>
<dbReference type="Proteomes" id="UP000008068">
    <property type="component" value="Unassembled WGS sequence"/>
</dbReference>
<evidence type="ECO:0000259" key="5">
    <source>
        <dbReference type="SMART" id="SM00852"/>
    </source>
</evidence>
<evidence type="ECO:0000256" key="1">
    <source>
        <dbReference type="ARBA" id="ARBA00005046"/>
    </source>
</evidence>
<dbReference type="GO" id="GO:0006777">
    <property type="term" value="P:Mo-molybdopterin cofactor biosynthetic process"/>
    <property type="evidence" value="ECO:0007669"/>
    <property type="project" value="UniProtKB-KW"/>
</dbReference>
<evidence type="ECO:0000256" key="4">
    <source>
        <dbReference type="ARBA" id="ARBA00023150"/>
    </source>
</evidence>
<evidence type="ECO:0000256" key="3">
    <source>
        <dbReference type="ARBA" id="ARBA00013269"/>
    </source>
</evidence>
<dbReference type="InParanoid" id="G0MXV3"/>